<keyword evidence="6 10" id="KW-0732">Signal</keyword>
<dbReference type="PANTHER" id="PTHR31468:SF5">
    <property type="entry name" value="1,3-BETA-GLUCANOSYLTRANSFERASE GAS5"/>
    <property type="match status" value="1"/>
</dbReference>
<dbReference type="GO" id="GO:0009277">
    <property type="term" value="C:fungal-type cell wall"/>
    <property type="evidence" value="ECO:0007669"/>
    <property type="project" value="UniProtKB-ARBA"/>
</dbReference>
<dbReference type="AlphaFoldDB" id="A0A875SBD3"/>
<evidence type="ECO:0000256" key="1">
    <source>
        <dbReference type="ARBA" id="ARBA00004196"/>
    </source>
</evidence>
<sequence>MKFSTLGLAFAIGATAAASLPAINITGNAFFNSETGERFYIRGVDYQPGGSSNLTDPLGDSTICGRDIPYFEELGLNTIRVYSVDNTLDHSECMQMLDDAGIYLILDLNTPDASISRYDPGCSYNAVYLNEVFSTVDEFSNYTNILGFFAANELVNNNASLDTAPYIKAVVRDTKKYIKARGYRQIPVGYSAADVSSLRKELADYLNCGNDTDAKIDMLGVNDYSWCGQSSFTTSGYSEKVEMYTGFSVPIFLSEYGCNQVPGSRPFTEVKSIYSTQMSPVFSGGLVYQYTEDSSKYGLVEIEGDSVETLTDFENLKDELNLTSDPIGDGDYSATGEESACPTDWAFSINIPTAPDGLSKLLKNGATGGNGFDAETQNSCGDDAYYVSSTITANSSSMEHTSSSTASSAHSTSTKSSSSSSKGIADQLEAHGMTALLALIAIRKIYIK</sequence>
<dbReference type="GO" id="GO:0042124">
    <property type="term" value="F:1,3-beta-glucanosyltransferase activity"/>
    <property type="evidence" value="ECO:0007669"/>
    <property type="project" value="TreeGrafter"/>
</dbReference>
<feature type="region of interest" description="Disordered" evidence="11">
    <location>
        <begin position="397"/>
        <end position="421"/>
    </location>
</feature>
<dbReference type="OrthoDB" id="421038at2759"/>
<keyword evidence="7 10" id="KW-0472">Membrane</keyword>
<protein>
    <recommendedName>
        <fullName evidence="10">1,3-beta-glucanosyltransferase</fullName>
        <ecNumber evidence="10">2.4.1.-</ecNumber>
    </recommendedName>
</protein>
<evidence type="ECO:0000256" key="9">
    <source>
        <dbReference type="ARBA" id="ARBA00023288"/>
    </source>
</evidence>
<dbReference type="Gene3D" id="3.20.20.80">
    <property type="entry name" value="Glycosidases"/>
    <property type="match status" value="1"/>
</dbReference>
<accession>A0A875SBD3</accession>
<proteinExistence type="inferred from homology"/>
<keyword evidence="4 10" id="KW-0336">GPI-anchor</keyword>
<evidence type="ECO:0000256" key="11">
    <source>
        <dbReference type="SAM" id="MobiDB-lite"/>
    </source>
</evidence>
<dbReference type="InterPro" id="IPR017853">
    <property type="entry name" value="GH"/>
</dbReference>
<organism evidence="12 13">
    <name type="scientific">Eeniella nana</name>
    <name type="common">Yeast</name>
    <name type="synonym">Brettanomyces nanus</name>
    <dbReference type="NCBI Taxonomy" id="13502"/>
    <lineage>
        <taxon>Eukaryota</taxon>
        <taxon>Fungi</taxon>
        <taxon>Dikarya</taxon>
        <taxon>Ascomycota</taxon>
        <taxon>Saccharomycotina</taxon>
        <taxon>Pichiomycetes</taxon>
        <taxon>Pichiales</taxon>
        <taxon>Pichiaceae</taxon>
        <taxon>Brettanomyces</taxon>
    </lineage>
</organism>
<comment type="similarity">
    <text evidence="3 10">Belongs to the glycosyl hydrolase 72 family.</text>
</comment>
<evidence type="ECO:0000256" key="5">
    <source>
        <dbReference type="ARBA" id="ARBA00022679"/>
    </source>
</evidence>
<comment type="function">
    <text evidence="10">Splits internally a 1,3-beta-glucan molecule and transfers the newly generated reducing end (the donor) to the non-reducing end of another 1,3-beta-glucan molecule (the acceptor) forming a 1,3-beta linkage, resulting in the elongation of 1,3-beta-glucan chains in the cell wall.</text>
</comment>
<keyword evidence="5 10" id="KW-0808">Transferase</keyword>
<evidence type="ECO:0000313" key="12">
    <source>
        <dbReference type="EMBL" id="QPG76214.1"/>
    </source>
</evidence>
<evidence type="ECO:0000256" key="4">
    <source>
        <dbReference type="ARBA" id="ARBA00022622"/>
    </source>
</evidence>
<dbReference type="GO" id="GO:0031505">
    <property type="term" value="P:fungal-type cell wall organization"/>
    <property type="evidence" value="ECO:0007669"/>
    <property type="project" value="TreeGrafter"/>
</dbReference>
<dbReference type="Pfam" id="PF03198">
    <property type="entry name" value="Glyco_hydro_72"/>
    <property type="match status" value="1"/>
</dbReference>
<comment type="subcellular location">
    <subcellularLocation>
        <location evidence="1">Cell envelope</location>
    </subcellularLocation>
    <subcellularLocation>
        <location evidence="10">Cell membrane</location>
        <topology evidence="10">Lipid-anchor</topology>
        <topology evidence="10">GPI-anchor</topology>
    </subcellularLocation>
    <subcellularLocation>
        <location evidence="2">Membrane</location>
        <topology evidence="2">Lipid-anchor</topology>
        <topology evidence="2">GPI-anchor</topology>
    </subcellularLocation>
</comment>
<dbReference type="PANTHER" id="PTHR31468">
    <property type="entry name" value="1,3-BETA-GLUCANOSYLTRANSFERASE GAS1"/>
    <property type="match status" value="1"/>
</dbReference>
<dbReference type="GO" id="GO:0071970">
    <property type="term" value="P:fungal-type cell wall (1-&gt;3)-beta-D-glucan biosynthetic process"/>
    <property type="evidence" value="ECO:0007669"/>
    <property type="project" value="TreeGrafter"/>
</dbReference>
<dbReference type="EMBL" id="CP064815">
    <property type="protein sequence ID" value="QPG76214.1"/>
    <property type="molecule type" value="Genomic_DNA"/>
</dbReference>
<feature type="chain" id="PRO_5034526203" description="1,3-beta-glucanosyltransferase" evidence="10">
    <location>
        <begin position="18"/>
        <end position="448"/>
    </location>
</feature>
<dbReference type="InterPro" id="IPR004886">
    <property type="entry name" value="Glucanosyltransferase"/>
</dbReference>
<evidence type="ECO:0000256" key="3">
    <source>
        <dbReference type="ARBA" id="ARBA00007528"/>
    </source>
</evidence>
<dbReference type="GO" id="GO:0098552">
    <property type="term" value="C:side of membrane"/>
    <property type="evidence" value="ECO:0007669"/>
    <property type="project" value="UniProtKB-KW"/>
</dbReference>
<reference evidence="12" key="1">
    <citation type="submission" date="2020-10" db="EMBL/GenBank/DDBJ databases">
        <authorList>
            <person name="Roach M.J.R."/>
        </authorList>
    </citation>
    <scope>NUCLEOTIDE SEQUENCE</scope>
    <source>
        <strain evidence="12">CBS 1945</strain>
    </source>
</reference>
<evidence type="ECO:0000313" key="13">
    <source>
        <dbReference type="Proteomes" id="UP000662931"/>
    </source>
</evidence>
<evidence type="ECO:0000256" key="8">
    <source>
        <dbReference type="ARBA" id="ARBA00023180"/>
    </source>
</evidence>
<evidence type="ECO:0000256" key="2">
    <source>
        <dbReference type="ARBA" id="ARBA00004589"/>
    </source>
</evidence>
<dbReference type="FunFam" id="3.20.20.80:FF:000032">
    <property type="entry name" value="1,3-beta-glucanosyltransferase"/>
    <property type="match status" value="1"/>
</dbReference>
<evidence type="ECO:0000256" key="7">
    <source>
        <dbReference type="ARBA" id="ARBA00023136"/>
    </source>
</evidence>
<keyword evidence="13" id="KW-1185">Reference proteome</keyword>
<keyword evidence="9 10" id="KW-0449">Lipoprotein</keyword>
<evidence type="ECO:0000256" key="6">
    <source>
        <dbReference type="ARBA" id="ARBA00022729"/>
    </source>
</evidence>
<dbReference type="KEGG" id="bnn:FOA43_003600"/>
<dbReference type="EC" id="2.4.1.-" evidence="10"/>
<keyword evidence="8" id="KW-0325">Glycoprotein</keyword>
<dbReference type="RefSeq" id="XP_038779779.1">
    <property type="nucleotide sequence ID" value="XM_038923851.1"/>
</dbReference>
<name>A0A875SBD3_EENNA</name>
<dbReference type="Proteomes" id="UP000662931">
    <property type="component" value="Chromosome 4"/>
</dbReference>
<feature type="signal peptide" evidence="10">
    <location>
        <begin position="1"/>
        <end position="17"/>
    </location>
</feature>
<evidence type="ECO:0000256" key="10">
    <source>
        <dbReference type="RuleBase" id="RU361209"/>
    </source>
</evidence>
<dbReference type="GeneID" id="62197000"/>
<gene>
    <name evidence="12" type="primary">GAS5</name>
    <name evidence="12" type="ORF">FOA43_003600</name>
</gene>
<dbReference type="GO" id="GO:0005886">
    <property type="term" value="C:plasma membrane"/>
    <property type="evidence" value="ECO:0007669"/>
    <property type="project" value="UniProtKB-SubCell"/>
</dbReference>
<dbReference type="SUPFAM" id="SSF51445">
    <property type="entry name" value="(Trans)glycosidases"/>
    <property type="match status" value="1"/>
</dbReference>